<evidence type="ECO:0000313" key="3">
    <source>
        <dbReference type="Proteomes" id="UP000784294"/>
    </source>
</evidence>
<reference evidence="2" key="1">
    <citation type="submission" date="2018-11" db="EMBL/GenBank/DDBJ databases">
        <authorList>
            <consortium name="Pathogen Informatics"/>
        </authorList>
    </citation>
    <scope>NUCLEOTIDE SEQUENCE</scope>
</reference>
<evidence type="ECO:0000313" key="2">
    <source>
        <dbReference type="EMBL" id="VEL09163.1"/>
    </source>
</evidence>
<dbReference type="EMBL" id="CAAALY010005617">
    <property type="protein sequence ID" value="VEL09163.1"/>
    <property type="molecule type" value="Genomic_DNA"/>
</dbReference>
<accession>A0A3S5A149</accession>
<protein>
    <submittedName>
        <fullName evidence="2">Uncharacterized protein</fullName>
    </submittedName>
</protein>
<evidence type="ECO:0000256" key="1">
    <source>
        <dbReference type="SAM" id="MobiDB-lite"/>
    </source>
</evidence>
<dbReference type="Proteomes" id="UP000784294">
    <property type="component" value="Unassembled WGS sequence"/>
</dbReference>
<gene>
    <name evidence="2" type="ORF">PXEA_LOCUS2603</name>
</gene>
<dbReference type="AlphaFoldDB" id="A0A3S5A149"/>
<feature type="region of interest" description="Disordered" evidence="1">
    <location>
        <begin position="330"/>
        <end position="349"/>
    </location>
</feature>
<organism evidence="2 3">
    <name type="scientific">Protopolystoma xenopodis</name>
    <dbReference type="NCBI Taxonomy" id="117903"/>
    <lineage>
        <taxon>Eukaryota</taxon>
        <taxon>Metazoa</taxon>
        <taxon>Spiralia</taxon>
        <taxon>Lophotrochozoa</taxon>
        <taxon>Platyhelminthes</taxon>
        <taxon>Monogenea</taxon>
        <taxon>Polyopisthocotylea</taxon>
        <taxon>Polystomatidea</taxon>
        <taxon>Polystomatidae</taxon>
        <taxon>Protopolystoma</taxon>
    </lineage>
</organism>
<proteinExistence type="predicted"/>
<keyword evidence="3" id="KW-1185">Reference proteome</keyword>
<name>A0A3S5A149_9PLAT</name>
<sequence>MIASRPGSVVDKFIFLFSSSAFRSPLVGPVALAICQWQHVPDPRLSSATKSFGISFFTFRNVLCSGVYFPELGWSVCKLTSPSPLTSFKCLFGTMPGPLHSPTKRYCLHTSYSFTSSRKRCISISFDQHTLRFHPVPSCPQSRFQLSHPPCRRAALLISSLGTILVKQPSSIPLREGVSYACRPLRLWEEHAFDTKLKISHFTLHISYFTLHTSFFILNTLFFTLPTLNPYAPYSAFIPLPPVGKMCAVWRFINATSATFSTGPLLEAQQCPFSMFTCPALIRATSPSGWLPRLSAFPHLVIVVAWSHPVLQAFTTRTVQWTNTGINQINGGMLSDEGKKDDDDDDDDE</sequence>
<comment type="caution">
    <text evidence="2">The sequence shown here is derived from an EMBL/GenBank/DDBJ whole genome shotgun (WGS) entry which is preliminary data.</text>
</comment>